<dbReference type="InterPro" id="IPR015943">
    <property type="entry name" value="WD40/YVTN_repeat-like_dom_sf"/>
</dbReference>
<evidence type="ECO:0000256" key="1">
    <source>
        <dbReference type="ARBA" id="ARBA00002730"/>
    </source>
</evidence>
<feature type="repeat" description="WD" evidence="9">
    <location>
        <begin position="574"/>
        <end position="615"/>
    </location>
</feature>
<dbReference type="InterPro" id="IPR020472">
    <property type="entry name" value="WD40_PAC1"/>
</dbReference>
<evidence type="ECO:0000256" key="4">
    <source>
        <dbReference type="ARBA" id="ARBA00015819"/>
    </source>
</evidence>
<dbReference type="AlphaFoldDB" id="A0A1V6SPA0"/>
<feature type="region of interest" description="Disordered" evidence="10">
    <location>
        <begin position="1"/>
        <end position="26"/>
    </location>
</feature>
<evidence type="ECO:0000313" key="12">
    <source>
        <dbReference type="EMBL" id="OQE15570.1"/>
    </source>
</evidence>
<feature type="compositionally biased region" description="Basic residues" evidence="10">
    <location>
        <begin position="11"/>
        <end position="25"/>
    </location>
</feature>
<gene>
    <name evidence="12" type="ORF">PENFLA_c031G00447</name>
</gene>
<dbReference type="Proteomes" id="UP000191342">
    <property type="component" value="Unassembled WGS sequence"/>
</dbReference>
<feature type="repeat" description="WD" evidence="9">
    <location>
        <begin position="534"/>
        <end position="573"/>
    </location>
</feature>
<dbReference type="InterPro" id="IPR036322">
    <property type="entry name" value="WD40_repeat_dom_sf"/>
</dbReference>
<accession>A0A1V6SPA0</accession>
<keyword evidence="13" id="KW-1185">Reference proteome</keyword>
<dbReference type="PROSITE" id="PS50082">
    <property type="entry name" value="WD_REPEATS_2"/>
    <property type="match status" value="5"/>
</dbReference>
<evidence type="ECO:0000259" key="11">
    <source>
        <dbReference type="PROSITE" id="PS50181"/>
    </source>
</evidence>
<dbReference type="SUPFAM" id="SSF81383">
    <property type="entry name" value="F-box domain"/>
    <property type="match status" value="1"/>
</dbReference>
<dbReference type="Gene3D" id="2.130.10.10">
    <property type="entry name" value="YVTN repeat-like/Quinoprotein amine dehydrogenase"/>
    <property type="match status" value="2"/>
</dbReference>
<feature type="repeat" description="WD" evidence="9">
    <location>
        <begin position="362"/>
        <end position="392"/>
    </location>
</feature>
<evidence type="ECO:0000313" key="13">
    <source>
        <dbReference type="Proteomes" id="UP000191342"/>
    </source>
</evidence>
<dbReference type="PRINTS" id="PR00320">
    <property type="entry name" value="GPROTEINBRPT"/>
</dbReference>
<keyword evidence="6" id="KW-0677">Repeat</keyword>
<organism evidence="12 13">
    <name type="scientific">Penicillium flavigenum</name>
    <dbReference type="NCBI Taxonomy" id="254877"/>
    <lineage>
        <taxon>Eukaryota</taxon>
        <taxon>Fungi</taxon>
        <taxon>Dikarya</taxon>
        <taxon>Ascomycota</taxon>
        <taxon>Pezizomycotina</taxon>
        <taxon>Eurotiomycetes</taxon>
        <taxon>Eurotiomycetidae</taxon>
        <taxon>Eurotiales</taxon>
        <taxon>Aspergillaceae</taxon>
        <taxon>Penicillium</taxon>
    </lineage>
</organism>
<dbReference type="Pfam" id="PF12937">
    <property type="entry name" value="F-box-like"/>
    <property type="match status" value="1"/>
</dbReference>
<dbReference type="InterPro" id="IPR001680">
    <property type="entry name" value="WD40_rpt"/>
</dbReference>
<dbReference type="OrthoDB" id="19711at2759"/>
<sequence length="702" mass="78141">MSPRETNATSTRRRTSLSFRSRPRTVGHAAPVSKELALDTWEEPYLMEICQHHHAPVVEEIDPFPNAAPRRRGAKSFSSLRHPVDGLVALGRRLSVSLRSKPSRQTIPVTEDIKLVDDNEDGYDHHISRHANHKRMASGSWDARSTKTHWHQGYSVNRRPSLNSVSALHSFYAPTASIPVPIPGRGQAPPVLPNHMSAGAAARAAAAAQNEQMEAARMAKVELENKMLDLKVPQDSESGICIDLRDRSDVSDTDLLTMMRLDPVALLPAEITAHIFSYLDPDSLMDAELVSSAWLRASSSYVWRHVFRSAYGRRPASETASKLKLSSGLGKSIPNQDWKKKFLVRRALDQRWAEGKAAAIYLQGHQDSVYCSQFDENKIITGSRDRTVRVWDAHYPWSCQKIIGPPAARTFRRGPVNNPTAQATGKAPFMTITPPLPTPDEMTEITAPLEEESMYHSASILCLQFDDEIMVTGSSDFTCIVYDIKDDYRPIHRLSGHHAGVLDVCFDDRYIVSCSKDTTICVWDRNNGELLRRLNGHEGPVNAVQLRGDLVVSASGDGVAKMWNVISGQCVKEFTSKDRGLACVEFSDDGRTILTGGNDRIIYQFDANTGELVNELHGHSGLIRSLHLDSSNKRIISGSYDMSVKVFDRDTGEQSINFPGWTTSWMLSVQSDYRRIVATSQDSRAVIMDFGYGLDGIDLLEE</sequence>
<name>A0A1V6SPA0_9EURO</name>
<dbReference type="Gene3D" id="1.20.1280.50">
    <property type="match status" value="1"/>
</dbReference>
<dbReference type="SMART" id="SM00256">
    <property type="entry name" value="FBOX"/>
    <property type="match status" value="1"/>
</dbReference>
<dbReference type="InterPro" id="IPR036047">
    <property type="entry name" value="F-box-like_dom_sf"/>
</dbReference>
<evidence type="ECO:0000256" key="8">
    <source>
        <dbReference type="ARBA" id="ARBA00032113"/>
    </source>
</evidence>
<evidence type="ECO:0000256" key="6">
    <source>
        <dbReference type="ARBA" id="ARBA00022737"/>
    </source>
</evidence>
<proteinExistence type="inferred from homology"/>
<evidence type="ECO:0000256" key="10">
    <source>
        <dbReference type="SAM" id="MobiDB-lite"/>
    </source>
</evidence>
<dbReference type="EMBL" id="MLQL01000031">
    <property type="protein sequence ID" value="OQE15570.1"/>
    <property type="molecule type" value="Genomic_DNA"/>
</dbReference>
<dbReference type="SUPFAM" id="SSF50978">
    <property type="entry name" value="WD40 repeat-like"/>
    <property type="match status" value="1"/>
</dbReference>
<dbReference type="CDD" id="cd00200">
    <property type="entry name" value="WD40"/>
    <property type="match status" value="1"/>
</dbReference>
<dbReference type="InterPro" id="IPR019775">
    <property type="entry name" value="WD40_repeat_CS"/>
</dbReference>
<dbReference type="SMART" id="SM00320">
    <property type="entry name" value="WD40"/>
    <property type="match status" value="6"/>
</dbReference>
<evidence type="ECO:0000256" key="2">
    <source>
        <dbReference type="ARBA" id="ARBA00007968"/>
    </source>
</evidence>
<feature type="repeat" description="WD" evidence="9">
    <location>
        <begin position="494"/>
        <end position="533"/>
    </location>
</feature>
<comment type="function">
    <text evidence="1">Component of the SCF(sconB) E3 ubiquitin ligase complex involved in the regulation of sulfur metabolite repression, probably by mediating the inactivation or degradation of the metR transcription factor.</text>
</comment>
<evidence type="ECO:0000256" key="7">
    <source>
        <dbReference type="ARBA" id="ARBA00030034"/>
    </source>
</evidence>
<keyword evidence="5 9" id="KW-0853">WD repeat</keyword>
<evidence type="ECO:0000256" key="5">
    <source>
        <dbReference type="ARBA" id="ARBA00022574"/>
    </source>
</evidence>
<reference evidence="13" key="1">
    <citation type="journal article" date="2017" name="Nat. Microbiol.">
        <title>Global analysis of biosynthetic gene clusters reveals vast potential of secondary metabolite production in Penicillium species.</title>
        <authorList>
            <person name="Nielsen J.C."/>
            <person name="Grijseels S."/>
            <person name="Prigent S."/>
            <person name="Ji B."/>
            <person name="Dainat J."/>
            <person name="Nielsen K.F."/>
            <person name="Frisvad J.C."/>
            <person name="Workman M."/>
            <person name="Nielsen J."/>
        </authorList>
    </citation>
    <scope>NUCLEOTIDE SEQUENCE [LARGE SCALE GENOMIC DNA]</scope>
    <source>
        <strain evidence="13">IBT 14082</strain>
    </source>
</reference>
<comment type="subunit">
    <text evidence="3">Component of the SCF(sconB) E3 ubiquitin ligase complex.</text>
</comment>
<comment type="similarity">
    <text evidence="2">Belongs to the WD repeat MET30/SCONB/SCON-2 family.</text>
</comment>
<dbReference type="PROSITE" id="PS50181">
    <property type="entry name" value="FBOX"/>
    <property type="match status" value="1"/>
</dbReference>
<evidence type="ECO:0000256" key="9">
    <source>
        <dbReference type="PROSITE-ProRule" id="PRU00221"/>
    </source>
</evidence>
<dbReference type="PROSITE" id="PS50294">
    <property type="entry name" value="WD_REPEATS_REGION"/>
    <property type="match status" value="4"/>
</dbReference>
<dbReference type="Pfam" id="PF00400">
    <property type="entry name" value="WD40"/>
    <property type="match status" value="6"/>
</dbReference>
<dbReference type="PANTHER" id="PTHR22847:SF745">
    <property type="entry name" value="F-BOX_WD REPEAT-CONTAINING PROTEIN 7"/>
    <property type="match status" value="1"/>
</dbReference>
<feature type="domain" description="F-box" evidence="11">
    <location>
        <begin position="261"/>
        <end position="306"/>
    </location>
</feature>
<dbReference type="PROSITE" id="PS00678">
    <property type="entry name" value="WD_REPEATS_1"/>
    <property type="match status" value="1"/>
</dbReference>
<dbReference type="STRING" id="254877.A0A1V6SPA0"/>
<protein>
    <recommendedName>
        <fullName evidence="4">Probable E3 ubiquitin ligase complex SCF subunit sconB</fullName>
    </recommendedName>
    <alternativeName>
        <fullName evidence="8">Sulfur controller B</fullName>
    </alternativeName>
    <alternativeName>
        <fullName evidence="7">Sulfur metabolite repression control protein B</fullName>
    </alternativeName>
</protein>
<comment type="caution">
    <text evidence="12">The sequence shown here is derived from an EMBL/GenBank/DDBJ whole genome shotgun (WGS) entry which is preliminary data.</text>
</comment>
<dbReference type="InterPro" id="IPR001810">
    <property type="entry name" value="F-box_dom"/>
</dbReference>
<evidence type="ECO:0000256" key="3">
    <source>
        <dbReference type="ARBA" id="ARBA00011725"/>
    </source>
</evidence>
<dbReference type="PANTHER" id="PTHR22847">
    <property type="entry name" value="WD40 REPEAT PROTEIN"/>
    <property type="match status" value="1"/>
</dbReference>
<feature type="repeat" description="WD" evidence="9">
    <location>
        <begin position="616"/>
        <end position="657"/>
    </location>
</feature>